<comment type="caution">
    <text evidence="2">The sequence shown here is derived from an EMBL/GenBank/DDBJ whole genome shotgun (WGS) entry which is preliminary data.</text>
</comment>
<protein>
    <submittedName>
        <fullName evidence="2">Uncharacterized protein</fullName>
    </submittedName>
</protein>
<dbReference type="RefSeq" id="XP_043124786.1">
    <property type="nucleotide sequence ID" value="XM_043268851.1"/>
</dbReference>
<feature type="compositionally biased region" description="Basic and acidic residues" evidence="1">
    <location>
        <begin position="165"/>
        <end position="184"/>
    </location>
</feature>
<dbReference type="GeneID" id="66933620"/>
<keyword evidence="3" id="KW-1185">Reference proteome</keyword>
<dbReference type="AlphaFoldDB" id="A0A9P3F4K6"/>
<name>A0A9P3F4K6_ASPVI</name>
<reference evidence="2 3" key="1">
    <citation type="submission" date="2021-02" db="EMBL/GenBank/DDBJ databases">
        <title>Pan-genome distribution and transcriptional activeness of fungal secondary metabolism genes in Aspergillus section Fumigati.</title>
        <authorList>
            <person name="Takahashi H."/>
            <person name="Umemura M."/>
            <person name="Ninomiya A."/>
            <person name="Kusuya Y."/>
            <person name="Urayama S."/>
            <person name="Shimizu M."/>
            <person name="Watanabe A."/>
            <person name="Kamei K."/>
            <person name="Yaguchi T."/>
            <person name="Hagiwara D."/>
        </authorList>
    </citation>
    <scope>NUCLEOTIDE SEQUENCE [LARGE SCALE GENOMIC DNA]</scope>
    <source>
        <strain evidence="2 3">IFM 47045</strain>
    </source>
</reference>
<gene>
    <name evidence="2" type="ORF">Aspvir_005638</name>
</gene>
<feature type="compositionally biased region" description="Basic residues" evidence="1">
    <location>
        <begin position="192"/>
        <end position="201"/>
    </location>
</feature>
<feature type="compositionally biased region" description="Basic and acidic residues" evidence="1">
    <location>
        <begin position="30"/>
        <end position="51"/>
    </location>
</feature>
<evidence type="ECO:0000256" key="1">
    <source>
        <dbReference type="SAM" id="MobiDB-lite"/>
    </source>
</evidence>
<feature type="region of interest" description="Disordered" evidence="1">
    <location>
        <begin position="1"/>
        <end position="201"/>
    </location>
</feature>
<evidence type="ECO:0000313" key="2">
    <source>
        <dbReference type="EMBL" id="GIK01600.1"/>
    </source>
</evidence>
<dbReference type="OrthoDB" id="4498621at2759"/>
<feature type="compositionally biased region" description="Polar residues" evidence="1">
    <location>
        <begin position="148"/>
        <end position="164"/>
    </location>
</feature>
<organism evidence="2 3">
    <name type="scientific">Aspergillus viridinutans</name>
    <dbReference type="NCBI Taxonomy" id="75553"/>
    <lineage>
        <taxon>Eukaryota</taxon>
        <taxon>Fungi</taxon>
        <taxon>Dikarya</taxon>
        <taxon>Ascomycota</taxon>
        <taxon>Pezizomycotina</taxon>
        <taxon>Eurotiomycetes</taxon>
        <taxon>Eurotiomycetidae</taxon>
        <taxon>Eurotiales</taxon>
        <taxon>Aspergillaceae</taxon>
        <taxon>Aspergillus</taxon>
        <taxon>Aspergillus subgen. Fumigati</taxon>
    </lineage>
</organism>
<dbReference type="Proteomes" id="UP000710440">
    <property type="component" value="Unassembled WGS sequence"/>
</dbReference>
<dbReference type="EMBL" id="BOPL01000003">
    <property type="protein sequence ID" value="GIK01600.1"/>
    <property type="molecule type" value="Genomic_DNA"/>
</dbReference>
<accession>A0A9P3F4K6</accession>
<proteinExistence type="predicted"/>
<feature type="compositionally biased region" description="Basic and acidic residues" evidence="1">
    <location>
        <begin position="129"/>
        <end position="139"/>
    </location>
</feature>
<sequence length="201" mass="20918">MATENDSSVVNGHSKQEPTIQTAAEVNRQSLEDTARETKVDSRPLESDKALPTEPVPNPNQSSSEGTKSAEDSKAVDPSTSPEQALAGAVTDAQPPSTADTAQAGDKQEHGPSSAPAHDGKAVPGESTEPARKKQKISEENGVDENGQPATPATGNSASNATRNGEQKSGRSKKVKDTVKRIVHTDGIGSRTRSRTKAATT</sequence>
<evidence type="ECO:0000313" key="3">
    <source>
        <dbReference type="Proteomes" id="UP000710440"/>
    </source>
</evidence>
<feature type="compositionally biased region" description="Polar residues" evidence="1">
    <location>
        <begin position="1"/>
        <end position="29"/>
    </location>
</feature>